<dbReference type="NCBIfam" id="TIGR02873">
    <property type="entry name" value="spore_ylxY"/>
    <property type="match status" value="1"/>
</dbReference>
<protein>
    <recommendedName>
        <fullName evidence="1">NodB homology domain-containing protein</fullName>
    </recommendedName>
</protein>
<reference evidence="2 3" key="1">
    <citation type="submission" date="2015-01" db="EMBL/GenBank/DDBJ databases">
        <title>Draft genome sequences of the supercritical CO2 tolerant bacteria Bacillus subterraneus MITOT1 and Bacillus cereus MIT0214.</title>
        <authorList>
            <person name="Peet K.C."/>
            <person name="Thompson J.R."/>
        </authorList>
    </citation>
    <scope>NUCLEOTIDE SEQUENCE [LARGE SCALE GENOMIC DNA]</scope>
    <source>
        <strain evidence="2 3">MITOT1</strain>
    </source>
</reference>
<proteinExistence type="predicted"/>
<dbReference type="RefSeq" id="WP_044396184.1">
    <property type="nucleotide sequence ID" value="NZ_JXIQ01000187.1"/>
</dbReference>
<evidence type="ECO:0000313" key="2">
    <source>
        <dbReference type="EMBL" id="KIY20747.1"/>
    </source>
</evidence>
<dbReference type="InterPro" id="IPR014228">
    <property type="entry name" value="Spore_polysacc_deacetyl_YlxY"/>
</dbReference>
<dbReference type="Proteomes" id="UP000032512">
    <property type="component" value="Unassembled WGS sequence"/>
</dbReference>
<gene>
    <name evidence="2" type="ORF">UB32_17460</name>
</gene>
<dbReference type="PROSITE" id="PS51677">
    <property type="entry name" value="NODB"/>
    <property type="match status" value="1"/>
</dbReference>
<organism evidence="2 3">
    <name type="scientific">Mesobacillus subterraneus</name>
    <dbReference type="NCBI Taxonomy" id="285983"/>
    <lineage>
        <taxon>Bacteria</taxon>
        <taxon>Bacillati</taxon>
        <taxon>Bacillota</taxon>
        <taxon>Bacilli</taxon>
        <taxon>Bacillales</taxon>
        <taxon>Bacillaceae</taxon>
        <taxon>Mesobacillus</taxon>
    </lineage>
</organism>
<dbReference type="Gene3D" id="3.20.20.370">
    <property type="entry name" value="Glycoside hydrolase/deacetylase"/>
    <property type="match status" value="1"/>
</dbReference>
<dbReference type="GO" id="GO:0005975">
    <property type="term" value="P:carbohydrate metabolic process"/>
    <property type="evidence" value="ECO:0007669"/>
    <property type="project" value="InterPro"/>
</dbReference>
<dbReference type="PATRIC" id="fig|285983.3.peg.2967"/>
<dbReference type="CDD" id="cd10950">
    <property type="entry name" value="CE4_BsYlxY_like"/>
    <property type="match status" value="1"/>
</dbReference>
<dbReference type="PANTHER" id="PTHR10587">
    <property type="entry name" value="GLYCOSYL TRANSFERASE-RELATED"/>
    <property type="match status" value="1"/>
</dbReference>
<feature type="domain" description="NodB homology" evidence="1">
    <location>
        <begin position="128"/>
        <end position="304"/>
    </location>
</feature>
<dbReference type="InterPro" id="IPR011330">
    <property type="entry name" value="Glyco_hydro/deAcase_b/a-brl"/>
</dbReference>
<evidence type="ECO:0000313" key="3">
    <source>
        <dbReference type="Proteomes" id="UP000032512"/>
    </source>
</evidence>
<dbReference type="Pfam" id="PF01522">
    <property type="entry name" value="Polysacc_deac_1"/>
    <property type="match status" value="1"/>
</dbReference>
<name>A0A0D6Z593_9BACI</name>
<dbReference type="EMBL" id="JXIQ01000187">
    <property type="protein sequence ID" value="KIY20747.1"/>
    <property type="molecule type" value="Genomic_DNA"/>
</dbReference>
<dbReference type="InterPro" id="IPR002509">
    <property type="entry name" value="NODB_dom"/>
</dbReference>
<dbReference type="OrthoDB" id="9812065at2"/>
<evidence type="ECO:0000259" key="1">
    <source>
        <dbReference type="PROSITE" id="PS51677"/>
    </source>
</evidence>
<dbReference type="GO" id="GO:0016020">
    <property type="term" value="C:membrane"/>
    <property type="evidence" value="ECO:0007669"/>
    <property type="project" value="TreeGrafter"/>
</dbReference>
<dbReference type="SUPFAM" id="SSF88713">
    <property type="entry name" value="Glycoside hydrolase/deacetylase"/>
    <property type="match status" value="1"/>
</dbReference>
<dbReference type="PANTHER" id="PTHR10587:SF80">
    <property type="entry name" value="CHITOOLIGOSACCHARIDE DEACETYLASE"/>
    <property type="match status" value="1"/>
</dbReference>
<dbReference type="InterPro" id="IPR050248">
    <property type="entry name" value="Polysacc_deacetylase_ArnD"/>
</dbReference>
<comment type="caution">
    <text evidence="2">The sequence shown here is derived from an EMBL/GenBank/DDBJ whole genome shotgun (WGS) entry which is preliminary data.</text>
</comment>
<dbReference type="AlphaFoldDB" id="A0A0D6Z593"/>
<keyword evidence="3" id="KW-1185">Reference proteome</keyword>
<accession>A0A0D6Z593</accession>
<sequence length="323" mass="36130">MNARKIALVSVMLITAWTMVNNPISHTYVSDLKTEIIAVSGQQDDLLAEIEKRAKEYEIEPSNARIDPVWKAVPGYNGRKVDVKKSYEKMKKDGKFKVDQLVFVQVPPKIHLSDLPPQAIYKGHPDKPMVSFIINVAWGNEYLSEILATLKKHHITTSFFLEGRWVKNNPGMAKMIADAGHEIGNHSFTHPDMKQLSAAKINEEISKTDEVIEAVTGKRTKWFAPPSGSYKDEVVDIAAARSLGTVMWSVDTIDWQKPTPEKLISRVMGKVHNGALILMHPTEPTALSLDQLITEIKGKGLQIGTVSDMLSENRILPVKNMKK</sequence>
<dbReference type="GO" id="GO:0016810">
    <property type="term" value="F:hydrolase activity, acting on carbon-nitrogen (but not peptide) bonds"/>
    <property type="evidence" value="ECO:0007669"/>
    <property type="project" value="InterPro"/>
</dbReference>